<dbReference type="Pfam" id="PF07676">
    <property type="entry name" value="PD40"/>
    <property type="match status" value="1"/>
</dbReference>
<dbReference type="InterPro" id="IPR011659">
    <property type="entry name" value="WD40"/>
</dbReference>
<proteinExistence type="predicted"/>
<dbReference type="AlphaFoldDB" id="A0ABD6B8L1"/>
<evidence type="ECO:0000313" key="2">
    <source>
        <dbReference type="Proteomes" id="UP001597111"/>
    </source>
</evidence>
<evidence type="ECO:0000313" key="1">
    <source>
        <dbReference type="EMBL" id="MFD1527252.1"/>
    </source>
</evidence>
<dbReference type="Proteomes" id="UP001597111">
    <property type="component" value="Unassembled WGS sequence"/>
</dbReference>
<evidence type="ECO:0008006" key="3">
    <source>
        <dbReference type="Google" id="ProtNLM"/>
    </source>
</evidence>
<dbReference type="SUPFAM" id="SSF82171">
    <property type="entry name" value="DPP6 N-terminal domain-like"/>
    <property type="match status" value="1"/>
</dbReference>
<dbReference type="Gene3D" id="3.40.605.10">
    <property type="entry name" value="Aldehyde Dehydrogenase, Chain A, domain 1"/>
    <property type="match status" value="1"/>
</dbReference>
<dbReference type="InterPro" id="IPR016162">
    <property type="entry name" value="Ald_DH_N"/>
</dbReference>
<dbReference type="EMBL" id="JBHUDH010000168">
    <property type="protein sequence ID" value="MFD1527252.1"/>
    <property type="molecule type" value="Genomic_DNA"/>
</dbReference>
<keyword evidence="2" id="KW-1185">Reference proteome</keyword>
<feature type="non-terminal residue" evidence="1">
    <location>
        <position position="64"/>
    </location>
</feature>
<gene>
    <name evidence="1" type="ORF">ACFR9S_13285</name>
</gene>
<reference evidence="1 2" key="1">
    <citation type="journal article" date="2019" name="Int. J. Syst. Evol. Microbiol.">
        <title>The Global Catalogue of Microorganisms (GCM) 10K type strain sequencing project: providing services to taxonomists for standard genome sequencing and annotation.</title>
        <authorList>
            <consortium name="The Broad Institute Genomics Platform"/>
            <consortium name="The Broad Institute Genome Sequencing Center for Infectious Disease"/>
            <person name="Wu L."/>
            <person name="Ma J."/>
        </authorList>
    </citation>
    <scope>NUCLEOTIDE SEQUENCE [LARGE SCALE GENOMIC DNA]</scope>
    <source>
        <strain evidence="1 2">CGMCC 1.12285</strain>
    </source>
</reference>
<accession>A0ABD6B8L1</accession>
<dbReference type="RefSeq" id="WP_379818860.1">
    <property type="nucleotide sequence ID" value="NZ_JBHUDH010000168.1"/>
</dbReference>
<organism evidence="1 2">
    <name type="scientific">Halolamina salina</name>
    <dbReference type="NCBI Taxonomy" id="1220023"/>
    <lineage>
        <taxon>Archaea</taxon>
        <taxon>Methanobacteriati</taxon>
        <taxon>Methanobacteriota</taxon>
        <taxon>Stenosarchaea group</taxon>
        <taxon>Halobacteria</taxon>
        <taxon>Halobacteriales</taxon>
        <taxon>Haloferacaceae</taxon>
    </lineage>
</organism>
<name>A0ABD6B8L1_9EURY</name>
<comment type="caution">
    <text evidence="1">The sequence shown here is derived from an EMBL/GenBank/DDBJ whole genome shotgun (WGS) entry which is preliminary data.</text>
</comment>
<sequence>MSTEFTIDADWASQYIDGEFVPSESGETIDVEDPSTREQVTEVPAGVQGISWSPDGTRIAFTQS</sequence>
<protein>
    <recommendedName>
        <fullName evidence="3">WD40-like Beta Propeller Repeat</fullName>
    </recommendedName>
</protein>